<evidence type="ECO:0000256" key="1">
    <source>
        <dbReference type="SAM" id="SignalP"/>
    </source>
</evidence>
<reference evidence="3" key="1">
    <citation type="submission" date="2017-02" db="UniProtKB">
        <authorList>
            <consortium name="WormBaseParasite"/>
        </authorList>
    </citation>
    <scope>IDENTIFICATION</scope>
</reference>
<dbReference type="WBParaSite" id="SPAL_0001359600.1">
    <property type="protein sequence ID" value="SPAL_0001359600.1"/>
    <property type="gene ID" value="SPAL_0001359600"/>
</dbReference>
<dbReference type="Proteomes" id="UP000046392">
    <property type="component" value="Unplaced"/>
</dbReference>
<name>A0A0N5C6N0_STREA</name>
<proteinExistence type="predicted"/>
<organism evidence="2 3">
    <name type="scientific">Strongyloides papillosus</name>
    <name type="common">Intestinal threadworm</name>
    <dbReference type="NCBI Taxonomy" id="174720"/>
    <lineage>
        <taxon>Eukaryota</taxon>
        <taxon>Metazoa</taxon>
        <taxon>Ecdysozoa</taxon>
        <taxon>Nematoda</taxon>
        <taxon>Chromadorea</taxon>
        <taxon>Rhabditida</taxon>
        <taxon>Tylenchina</taxon>
        <taxon>Panagrolaimomorpha</taxon>
        <taxon>Strongyloidoidea</taxon>
        <taxon>Strongyloididae</taxon>
        <taxon>Strongyloides</taxon>
    </lineage>
</organism>
<accession>A0A0N5C6N0</accession>
<dbReference type="AlphaFoldDB" id="A0A0N5C6N0"/>
<evidence type="ECO:0000313" key="2">
    <source>
        <dbReference type="Proteomes" id="UP000046392"/>
    </source>
</evidence>
<feature type="signal peptide" evidence="1">
    <location>
        <begin position="1"/>
        <end position="20"/>
    </location>
</feature>
<keyword evidence="1" id="KW-0732">Signal</keyword>
<sequence>MAKVFFPLYIFFLDFLLTESSIPELGKLPNIHCLVYVQSFNDFVNLVKPTDVIHASCKYCIIYKSNRIMDDKKSNNSEVDKILPIKGKSSSIVFGCLGEGYDESLILTKSPLISINECYQENQNSDNLLICKEKICCCRGFDCHDRLKSKAFLDKTVNQGQKCLIERRLLNNNNPIMQKEYDSYAYMSNHCSICGLILKENYFETLCIDENDVEMSCNKFKKFVGGKLACNKDGSNCCCRGKDISCNEDFRNYVFNKTKELGKPLISSPYTKSTNILLFNWLWILFIYNICSIFY</sequence>
<feature type="chain" id="PRO_5005895451" evidence="1">
    <location>
        <begin position="21"/>
        <end position="295"/>
    </location>
</feature>
<evidence type="ECO:0000313" key="3">
    <source>
        <dbReference type="WBParaSite" id="SPAL_0001359600.1"/>
    </source>
</evidence>
<protein>
    <submittedName>
        <fullName evidence="3">Uncharacterized protein</fullName>
    </submittedName>
</protein>
<keyword evidence="2" id="KW-1185">Reference proteome</keyword>